<feature type="transmembrane region" description="Helical" evidence="1">
    <location>
        <begin position="104"/>
        <end position="124"/>
    </location>
</feature>
<keyword evidence="1" id="KW-1133">Transmembrane helix</keyword>
<evidence type="ECO:0008006" key="4">
    <source>
        <dbReference type="Google" id="ProtNLM"/>
    </source>
</evidence>
<dbReference type="STRING" id="864069.MicloDRAFT_00055270"/>
<dbReference type="HOGENOM" id="CLU_092800_0_0_5"/>
<proteinExistence type="predicted"/>
<reference evidence="2 3" key="1">
    <citation type="submission" date="2012-02" db="EMBL/GenBank/DDBJ databases">
        <title>Improved High-Quality Draft sequence of Microvirga sp. WSM3557.</title>
        <authorList>
            <consortium name="US DOE Joint Genome Institute"/>
            <person name="Lucas S."/>
            <person name="Han J."/>
            <person name="Lapidus A."/>
            <person name="Cheng J.-F."/>
            <person name="Goodwin L."/>
            <person name="Pitluck S."/>
            <person name="Peters L."/>
            <person name="Zhang X."/>
            <person name="Detter J.C."/>
            <person name="Han C."/>
            <person name="Tapia R."/>
            <person name="Land M."/>
            <person name="Hauser L."/>
            <person name="Kyrpides N."/>
            <person name="Ivanova N."/>
            <person name="Pagani I."/>
            <person name="Brau L."/>
            <person name="Yates R."/>
            <person name="O'Hara G."/>
            <person name="Rui T."/>
            <person name="Howieson J."/>
            <person name="Reeve W."/>
            <person name="Woyke T."/>
        </authorList>
    </citation>
    <scope>NUCLEOTIDE SEQUENCE [LARGE SCALE GENOMIC DNA]</scope>
    <source>
        <strain evidence="2 3">WSM3557</strain>
    </source>
</reference>
<dbReference type="AlphaFoldDB" id="I4YLG6"/>
<sequence length="251" mass="26892">MSQLHLSDEILMAFADGELDGPTTTAIAKTMAEDPAVAKRITDFQQSRRLTRSVFSAGSMLDVPPQLRASVSAQIETYEAARRASSDSHVESARRGWFHRKSSFVQMALAASIAAVALSLGYFAGSREGAGAGGLMAQLETPAVHRTLSTIASGQDVELPFGRLRVISTYRLADGSLCREFRLQAAKEATNAVACRRNDWNTTFAVAIAVTEAEYAPSDGDDLMTTYLRNISAGEALMGDAEARALAEPGR</sequence>
<dbReference type="RefSeq" id="WP_009492987.1">
    <property type="nucleotide sequence ID" value="NZ_CP141048.1"/>
</dbReference>
<evidence type="ECO:0000313" key="2">
    <source>
        <dbReference type="EMBL" id="EIM24808.1"/>
    </source>
</evidence>
<organism evidence="2 3">
    <name type="scientific">Microvirga lotononidis</name>
    <dbReference type="NCBI Taxonomy" id="864069"/>
    <lineage>
        <taxon>Bacteria</taxon>
        <taxon>Pseudomonadati</taxon>
        <taxon>Pseudomonadota</taxon>
        <taxon>Alphaproteobacteria</taxon>
        <taxon>Hyphomicrobiales</taxon>
        <taxon>Methylobacteriaceae</taxon>
        <taxon>Microvirga</taxon>
    </lineage>
</organism>
<dbReference type="eggNOG" id="COG5662">
    <property type="taxonomic scope" value="Bacteria"/>
</dbReference>
<dbReference type="Proteomes" id="UP000003947">
    <property type="component" value="Unassembled WGS sequence"/>
</dbReference>
<dbReference type="PATRIC" id="fig|864069.3.peg.5940"/>
<gene>
    <name evidence="2" type="ORF">MicloDRAFT_00055270</name>
</gene>
<evidence type="ECO:0000256" key="1">
    <source>
        <dbReference type="SAM" id="Phobius"/>
    </source>
</evidence>
<evidence type="ECO:0000313" key="3">
    <source>
        <dbReference type="Proteomes" id="UP000003947"/>
    </source>
</evidence>
<dbReference type="OrthoDB" id="7743910at2"/>
<protein>
    <recommendedName>
        <fullName evidence="4">Transmembrane transcriptional regulator (Anti-sigma factor)</fullName>
    </recommendedName>
</protein>
<keyword evidence="1" id="KW-0812">Transmembrane</keyword>
<dbReference type="InterPro" id="IPR041916">
    <property type="entry name" value="Anti_sigma_zinc_sf"/>
</dbReference>
<keyword evidence="1" id="KW-0472">Membrane</keyword>
<keyword evidence="3" id="KW-1185">Reference proteome</keyword>
<dbReference type="Gene3D" id="1.10.10.1320">
    <property type="entry name" value="Anti-sigma factor, zinc-finger domain"/>
    <property type="match status" value="1"/>
</dbReference>
<dbReference type="EMBL" id="JH660647">
    <property type="protein sequence ID" value="EIM24808.1"/>
    <property type="molecule type" value="Genomic_DNA"/>
</dbReference>
<name>I4YLG6_9HYPH</name>
<accession>I4YLG6</accession>